<dbReference type="GO" id="GO:0042391">
    <property type="term" value="P:regulation of membrane potential"/>
    <property type="evidence" value="ECO:0007669"/>
    <property type="project" value="TreeGrafter"/>
</dbReference>
<dbReference type="SUPFAM" id="SSF51206">
    <property type="entry name" value="cAMP-binding domain-like"/>
    <property type="match status" value="1"/>
</dbReference>
<protein>
    <submittedName>
        <fullName evidence="1">Cyclic nucleotide-binding protein</fullName>
    </submittedName>
</protein>
<accession>A0A0W0U3R7</accession>
<proteinExistence type="predicted"/>
<sequence length="149" mass="16828">MDNSTQEHLDVYAFLKQSSFFSMLSKNALWPLACLAQIRTFSPMEIIIDEGVDPVGIFILKKGTVEIFKQLAPDKILTLTQLSAGDIIGEISVIDKLKTTASVRAIDEVEAVFISEWDFTTQMHAYPEIGLQLLPVLAHRLRIVYEKMR</sequence>
<dbReference type="RefSeq" id="WP_028385892.1">
    <property type="nucleotide sequence ID" value="NZ_CAAAHN010000009.1"/>
</dbReference>
<name>A0A0W0U3R7_9GAMM</name>
<dbReference type="PROSITE" id="PS50042">
    <property type="entry name" value="CNMP_BINDING_3"/>
    <property type="match status" value="1"/>
</dbReference>
<dbReference type="OrthoDB" id="6881322at2"/>
<dbReference type="PANTHER" id="PTHR10217">
    <property type="entry name" value="VOLTAGE AND LIGAND GATED POTASSIUM CHANNEL"/>
    <property type="match status" value="1"/>
</dbReference>
<reference evidence="1 2" key="1">
    <citation type="submission" date="2015-11" db="EMBL/GenBank/DDBJ databases">
        <title>Genomic analysis of 38 Legionella species identifies large and diverse effector repertoires.</title>
        <authorList>
            <person name="Burstein D."/>
            <person name="Amaro F."/>
            <person name="Zusman T."/>
            <person name="Lifshitz Z."/>
            <person name="Cohen O."/>
            <person name="Gilbert J.A."/>
            <person name="Pupko T."/>
            <person name="Shuman H.A."/>
            <person name="Segal G."/>
        </authorList>
    </citation>
    <scope>NUCLEOTIDE SEQUENCE [LARGE SCALE GENOMIC DNA]</scope>
    <source>
        <strain evidence="1 2">ATCC 49504</strain>
    </source>
</reference>
<dbReference type="PANTHER" id="PTHR10217:SF435">
    <property type="entry name" value="POTASSIUM VOLTAGE-GATED CHANNEL PROTEIN EAG"/>
    <property type="match status" value="1"/>
</dbReference>
<dbReference type="Proteomes" id="UP000054785">
    <property type="component" value="Unassembled WGS sequence"/>
</dbReference>
<dbReference type="EMBL" id="LNYC01000020">
    <property type="protein sequence ID" value="KTD02348.1"/>
    <property type="molecule type" value="Genomic_DNA"/>
</dbReference>
<dbReference type="PATRIC" id="fig|45065.4.peg.720"/>
<dbReference type="InterPro" id="IPR018490">
    <property type="entry name" value="cNMP-bd_dom_sf"/>
</dbReference>
<organism evidence="1 2">
    <name type="scientific">Legionella geestiana</name>
    <dbReference type="NCBI Taxonomy" id="45065"/>
    <lineage>
        <taxon>Bacteria</taxon>
        <taxon>Pseudomonadati</taxon>
        <taxon>Pseudomonadota</taxon>
        <taxon>Gammaproteobacteria</taxon>
        <taxon>Legionellales</taxon>
        <taxon>Legionellaceae</taxon>
        <taxon>Legionella</taxon>
    </lineage>
</organism>
<dbReference type="Gene3D" id="2.60.120.10">
    <property type="entry name" value="Jelly Rolls"/>
    <property type="match status" value="1"/>
</dbReference>
<dbReference type="InterPro" id="IPR050818">
    <property type="entry name" value="KCNH_animal-type"/>
</dbReference>
<keyword evidence="2" id="KW-1185">Reference proteome</keyword>
<dbReference type="AlphaFoldDB" id="A0A0W0U3R7"/>
<dbReference type="InterPro" id="IPR014710">
    <property type="entry name" value="RmlC-like_jellyroll"/>
</dbReference>
<dbReference type="GO" id="GO:0005249">
    <property type="term" value="F:voltage-gated potassium channel activity"/>
    <property type="evidence" value="ECO:0007669"/>
    <property type="project" value="TreeGrafter"/>
</dbReference>
<dbReference type="GO" id="GO:0005886">
    <property type="term" value="C:plasma membrane"/>
    <property type="evidence" value="ECO:0007669"/>
    <property type="project" value="TreeGrafter"/>
</dbReference>
<evidence type="ECO:0000313" key="1">
    <source>
        <dbReference type="EMBL" id="KTD02348.1"/>
    </source>
</evidence>
<dbReference type="InterPro" id="IPR000595">
    <property type="entry name" value="cNMP-bd_dom"/>
</dbReference>
<dbReference type="SMART" id="SM00100">
    <property type="entry name" value="cNMP"/>
    <property type="match status" value="1"/>
</dbReference>
<dbReference type="CDD" id="cd00038">
    <property type="entry name" value="CAP_ED"/>
    <property type="match status" value="1"/>
</dbReference>
<gene>
    <name evidence="1" type="ORF">Lgee_0677</name>
</gene>
<dbReference type="Pfam" id="PF00027">
    <property type="entry name" value="cNMP_binding"/>
    <property type="match status" value="1"/>
</dbReference>
<evidence type="ECO:0000313" key="2">
    <source>
        <dbReference type="Proteomes" id="UP000054785"/>
    </source>
</evidence>
<comment type="caution">
    <text evidence="1">The sequence shown here is derived from an EMBL/GenBank/DDBJ whole genome shotgun (WGS) entry which is preliminary data.</text>
</comment>
<dbReference type="STRING" id="45065.Lgee_0677"/>